<proteinExistence type="predicted"/>
<keyword evidence="2" id="KW-1185">Reference proteome</keyword>
<organism evidence="1 2">
    <name type="scientific">Candidatus Magnetobacterium bavaricum</name>
    <dbReference type="NCBI Taxonomy" id="29290"/>
    <lineage>
        <taxon>Bacteria</taxon>
        <taxon>Pseudomonadati</taxon>
        <taxon>Nitrospirota</taxon>
        <taxon>Thermodesulfovibrionia</taxon>
        <taxon>Thermodesulfovibrionales</taxon>
        <taxon>Candidatus Magnetobacteriaceae</taxon>
        <taxon>Candidatus Magnetobacterium</taxon>
    </lineage>
</organism>
<feature type="non-terminal residue" evidence="1">
    <location>
        <position position="1"/>
    </location>
</feature>
<dbReference type="AlphaFoldDB" id="A0A0F3H104"/>
<protein>
    <submittedName>
        <fullName evidence="1">Uncharacterized protein</fullName>
    </submittedName>
</protein>
<dbReference type="Proteomes" id="UP000033423">
    <property type="component" value="Unassembled WGS sequence"/>
</dbReference>
<reference evidence="1 2" key="1">
    <citation type="submission" date="2015-02" db="EMBL/GenBank/DDBJ databases">
        <title>Single-cell genomics of uncultivated deep-branching MTB reveals a conserved set of magnetosome genes.</title>
        <authorList>
            <person name="Kolinko S."/>
            <person name="Richter M."/>
            <person name="Glockner F.O."/>
            <person name="Brachmann A."/>
            <person name="Schuler D."/>
        </authorList>
    </citation>
    <scope>NUCLEOTIDE SEQUENCE [LARGE SCALE GENOMIC DNA]</scope>
    <source>
        <strain evidence="1">TM-1</strain>
    </source>
</reference>
<gene>
    <name evidence="1" type="ORF">MBAV_000023</name>
</gene>
<evidence type="ECO:0000313" key="1">
    <source>
        <dbReference type="EMBL" id="KJU87782.1"/>
    </source>
</evidence>
<sequence length="231" mass="26546">AIPADNSLQWTYGDKWSIDWNFTSADTCFFPGESMSVYAHVKDKTGKCNEILIGYSWFETNCLTSGIIQGCGILQRNTHRVYKEFIKDVDDAGKRISKQNIENVRVYRTDSKGYYVFIPAEQQPVHLRTSCDKYGCTSWYKIYKNYILDATNGSIKLPWVDKLHSDLFPRADLYLDYTYKQVDVLAGGVLQPFNSAWIGHPDLYWLVGYKGSLAWLKCSDFVEYIPFATLA</sequence>
<dbReference type="EMBL" id="LACI01000012">
    <property type="protein sequence ID" value="KJU87782.1"/>
    <property type="molecule type" value="Genomic_DNA"/>
</dbReference>
<evidence type="ECO:0000313" key="2">
    <source>
        <dbReference type="Proteomes" id="UP000033423"/>
    </source>
</evidence>
<comment type="caution">
    <text evidence="1">The sequence shown here is derived from an EMBL/GenBank/DDBJ whole genome shotgun (WGS) entry which is preliminary data.</text>
</comment>
<name>A0A0F3H104_9BACT</name>
<accession>A0A0F3H104</accession>